<evidence type="ECO:0000259" key="13">
    <source>
        <dbReference type="Pfam" id="PF18075"/>
    </source>
</evidence>
<evidence type="ECO:0000256" key="1">
    <source>
        <dbReference type="ARBA" id="ARBA00004651"/>
    </source>
</evidence>
<dbReference type="PANTHER" id="PTHR47755">
    <property type="entry name" value="CELL DIVISION PROTEIN FTSX"/>
    <property type="match status" value="1"/>
</dbReference>
<evidence type="ECO:0000256" key="2">
    <source>
        <dbReference type="ARBA" id="ARBA00007379"/>
    </source>
</evidence>
<name>A0A6I3LH10_9FLAO</name>
<evidence type="ECO:0000256" key="7">
    <source>
        <dbReference type="ARBA" id="ARBA00022989"/>
    </source>
</evidence>
<keyword evidence="4 10" id="KW-1003">Cell membrane</keyword>
<proteinExistence type="inferred from homology"/>
<keyword evidence="5 10" id="KW-0132">Cell division</keyword>
<dbReference type="InterPro" id="IPR003838">
    <property type="entry name" value="ABC3_permease_C"/>
</dbReference>
<feature type="transmembrane region" description="Helical" evidence="11">
    <location>
        <begin position="17"/>
        <end position="39"/>
    </location>
</feature>
<dbReference type="Proteomes" id="UP000438760">
    <property type="component" value="Unassembled WGS sequence"/>
</dbReference>
<keyword evidence="10" id="KW-0997">Cell inner membrane</keyword>
<dbReference type="GO" id="GO:0005886">
    <property type="term" value="C:plasma membrane"/>
    <property type="evidence" value="ECO:0007669"/>
    <property type="project" value="UniProtKB-SubCell"/>
</dbReference>
<feature type="transmembrane region" description="Helical" evidence="11">
    <location>
        <begin position="221"/>
        <end position="240"/>
    </location>
</feature>
<dbReference type="Pfam" id="PF02687">
    <property type="entry name" value="FtsX"/>
    <property type="match status" value="1"/>
</dbReference>
<protein>
    <recommendedName>
        <fullName evidence="3 10">Cell division protein FtsX</fullName>
    </recommendedName>
</protein>
<keyword evidence="15" id="KW-1185">Reference proteome</keyword>
<dbReference type="InterPro" id="IPR040690">
    <property type="entry name" value="FtsX_ECD"/>
</dbReference>
<comment type="caution">
    <text evidence="14">The sequence shown here is derived from an EMBL/GenBank/DDBJ whole genome shotgun (WGS) entry which is preliminary data.</text>
</comment>
<evidence type="ECO:0000256" key="8">
    <source>
        <dbReference type="ARBA" id="ARBA00023136"/>
    </source>
</evidence>
<evidence type="ECO:0000256" key="6">
    <source>
        <dbReference type="ARBA" id="ARBA00022692"/>
    </source>
</evidence>
<dbReference type="EMBL" id="WMJX01000002">
    <property type="protein sequence ID" value="MTG96856.1"/>
    <property type="molecule type" value="Genomic_DNA"/>
</dbReference>
<accession>A0A6I3LH10</accession>
<gene>
    <name evidence="14" type="ORF">GJV76_01635</name>
</gene>
<feature type="transmembrane region" description="Helical" evidence="11">
    <location>
        <begin position="255"/>
        <end position="280"/>
    </location>
</feature>
<evidence type="ECO:0000256" key="11">
    <source>
        <dbReference type="SAM" id="Phobius"/>
    </source>
</evidence>
<dbReference type="GO" id="GO:0051301">
    <property type="term" value="P:cell division"/>
    <property type="evidence" value="ECO:0007669"/>
    <property type="project" value="UniProtKB-KW"/>
</dbReference>
<dbReference type="OrthoDB" id="9813411at2"/>
<reference evidence="14 15" key="1">
    <citation type="submission" date="2019-11" db="EMBL/GenBank/DDBJ databases">
        <title>Genome of Strain BIT-d1.</title>
        <authorList>
            <person name="Yang Y."/>
        </authorList>
    </citation>
    <scope>NUCLEOTIDE SEQUENCE [LARGE SCALE GENOMIC DNA]</scope>
    <source>
        <strain evidence="14 15">BIT-d1</strain>
    </source>
</reference>
<evidence type="ECO:0000256" key="10">
    <source>
        <dbReference type="PIRNR" id="PIRNR003097"/>
    </source>
</evidence>
<keyword evidence="9 10" id="KW-0131">Cell cycle</keyword>
<dbReference type="RefSeq" id="WP_155090909.1">
    <property type="nucleotide sequence ID" value="NZ_CP102754.1"/>
</dbReference>
<evidence type="ECO:0000256" key="3">
    <source>
        <dbReference type="ARBA" id="ARBA00021907"/>
    </source>
</evidence>
<comment type="subcellular location">
    <subcellularLocation>
        <location evidence="10">Cell inner membrane</location>
    </subcellularLocation>
    <subcellularLocation>
        <location evidence="1">Cell membrane</location>
        <topology evidence="1">Multi-pass membrane protein</topology>
    </subcellularLocation>
</comment>
<evidence type="ECO:0000256" key="4">
    <source>
        <dbReference type="ARBA" id="ARBA00022475"/>
    </source>
</evidence>
<dbReference type="PANTHER" id="PTHR47755:SF1">
    <property type="entry name" value="CELL DIVISION PROTEIN FTSX"/>
    <property type="match status" value="1"/>
</dbReference>
<sequence length="293" mass="33419">MTNHYEKYQKRKLISSYFSVIFSIALVLFLLGTLSLFVINSRKISDNFRETIPMTVFFHKDANEYNTDTFSKKLSKAPYVKDFVFVSKADAAKQHQEELGENFIEFLGFNPLQDSFDLHLKGEYVINDSIAKIEKELMQSKGVKEIAYDKQLVDMVNDNLDRITKWVLVITAVLTLISMLLINSSLRLLIFSSRFTIKTMQMVGATKSFIRRPFIFHSIRLGIIGSVIAIIAITALTFYADSKFPDVGIDPTKNYLPLVVVSLGLLLLGLIITSISTFFATQRYLNLKSDELY</sequence>
<organism evidence="14 15">
    <name type="scientific">Myroides albus</name>
    <dbReference type="NCBI Taxonomy" id="2562892"/>
    <lineage>
        <taxon>Bacteria</taxon>
        <taxon>Pseudomonadati</taxon>
        <taxon>Bacteroidota</taxon>
        <taxon>Flavobacteriia</taxon>
        <taxon>Flavobacteriales</taxon>
        <taxon>Flavobacteriaceae</taxon>
        <taxon>Myroides</taxon>
    </lineage>
</organism>
<dbReference type="PIRSF" id="PIRSF003097">
    <property type="entry name" value="FtsX"/>
    <property type="match status" value="1"/>
</dbReference>
<evidence type="ECO:0000256" key="9">
    <source>
        <dbReference type="ARBA" id="ARBA00023306"/>
    </source>
</evidence>
<keyword evidence="7 11" id="KW-1133">Transmembrane helix</keyword>
<keyword evidence="8 10" id="KW-0472">Membrane</keyword>
<dbReference type="AlphaFoldDB" id="A0A6I3LH10"/>
<evidence type="ECO:0000313" key="15">
    <source>
        <dbReference type="Proteomes" id="UP000438760"/>
    </source>
</evidence>
<dbReference type="Pfam" id="PF18075">
    <property type="entry name" value="FtsX_ECD"/>
    <property type="match status" value="1"/>
</dbReference>
<evidence type="ECO:0000259" key="12">
    <source>
        <dbReference type="Pfam" id="PF02687"/>
    </source>
</evidence>
<feature type="domain" description="ABC3 transporter permease C-terminal" evidence="12">
    <location>
        <begin position="169"/>
        <end position="286"/>
    </location>
</feature>
<feature type="transmembrane region" description="Helical" evidence="11">
    <location>
        <begin position="166"/>
        <end position="190"/>
    </location>
</feature>
<comment type="similarity">
    <text evidence="2 10">Belongs to the ABC-4 integral membrane protein family. FtsX subfamily.</text>
</comment>
<dbReference type="Gene3D" id="3.30.70.3040">
    <property type="match status" value="1"/>
</dbReference>
<dbReference type="InterPro" id="IPR004513">
    <property type="entry name" value="FtsX"/>
</dbReference>
<evidence type="ECO:0000313" key="14">
    <source>
        <dbReference type="EMBL" id="MTG96856.1"/>
    </source>
</evidence>
<feature type="domain" description="FtsX extracellular" evidence="13">
    <location>
        <begin position="54"/>
        <end position="146"/>
    </location>
</feature>
<comment type="function">
    <text evidence="10">Required for cell division and gliding motility.</text>
</comment>
<evidence type="ECO:0000256" key="5">
    <source>
        <dbReference type="ARBA" id="ARBA00022618"/>
    </source>
</evidence>
<keyword evidence="6 11" id="KW-0812">Transmembrane</keyword>